<accession>A0A0E9XQU9</accession>
<dbReference type="EMBL" id="GBXM01004504">
    <property type="protein sequence ID" value="JAI04074.1"/>
    <property type="molecule type" value="Transcribed_RNA"/>
</dbReference>
<reference evidence="2" key="1">
    <citation type="submission" date="2014-11" db="EMBL/GenBank/DDBJ databases">
        <authorList>
            <person name="Amaro Gonzalez C."/>
        </authorList>
    </citation>
    <scope>NUCLEOTIDE SEQUENCE</scope>
</reference>
<protein>
    <submittedName>
        <fullName evidence="2">Uncharacterized protein</fullName>
    </submittedName>
</protein>
<keyword evidence="1" id="KW-0812">Transmembrane</keyword>
<name>A0A0E9XQU9_ANGAN</name>
<dbReference type="AlphaFoldDB" id="A0A0E9XQU9"/>
<organism evidence="2">
    <name type="scientific">Anguilla anguilla</name>
    <name type="common">European freshwater eel</name>
    <name type="synonym">Muraena anguilla</name>
    <dbReference type="NCBI Taxonomy" id="7936"/>
    <lineage>
        <taxon>Eukaryota</taxon>
        <taxon>Metazoa</taxon>
        <taxon>Chordata</taxon>
        <taxon>Craniata</taxon>
        <taxon>Vertebrata</taxon>
        <taxon>Euteleostomi</taxon>
        <taxon>Actinopterygii</taxon>
        <taxon>Neopterygii</taxon>
        <taxon>Teleostei</taxon>
        <taxon>Anguilliformes</taxon>
        <taxon>Anguillidae</taxon>
        <taxon>Anguilla</taxon>
    </lineage>
</organism>
<evidence type="ECO:0000313" key="2">
    <source>
        <dbReference type="EMBL" id="JAI04074.1"/>
    </source>
</evidence>
<keyword evidence="1" id="KW-1133">Transmembrane helix</keyword>
<keyword evidence="1" id="KW-0472">Membrane</keyword>
<proteinExistence type="predicted"/>
<reference evidence="2" key="2">
    <citation type="journal article" date="2015" name="Fish Shellfish Immunol.">
        <title>Early steps in the European eel (Anguilla anguilla)-Vibrio vulnificus interaction in the gills: Role of the RtxA13 toxin.</title>
        <authorList>
            <person name="Callol A."/>
            <person name="Pajuelo D."/>
            <person name="Ebbesson L."/>
            <person name="Teles M."/>
            <person name="MacKenzie S."/>
            <person name="Amaro C."/>
        </authorList>
    </citation>
    <scope>NUCLEOTIDE SEQUENCE</scope>
</reference>
<sequence length="29" mass="3501">MKNGEMRTFLTSCSLLSLMEFLFSAFWFY</sequence>
<feature type="transmembrane region" description="Helical" evidence="1">
    <location>
        <begin position="9"/>
        <end position="28"/>
    </location>
</feature>
<evidence type="ECO:0000256" key="1">
    <source>
        <dbReference type="SAM" id="Phobius"/>
    </source>
</evidence>